<proteinExistence type="predicted"/>
<protein>
    <submittedName>
        <fullName evidence="1">Uncharacterized protein</fullName>
    </submittedName>
</protein>
<organism evidence="1 2">
    <name type="scientific">Bacteroides fragilis str. S36L11</name>
    <dbReference type="NCBI Taxonomy" id="1339327"/>
    <lineage>
        <taxon>Bacteria</taxon>
        <taxon>Pseudomonadati</taxon>
        <taxon>Bacteroidota</taxon>
        <taxon>Bacteroidia</taxon>
        <taxon>Bacteroidales</taxon>
        <taxon>Bacteroidaceae</taxon>
        <taxon>Bacteroides</taxon>
    </lineage>
</organism>
<dbReference type="AlphaFoldDB" id="A0A015XGM5"/>
<dbReference type="Proteomes" id="UP000022082">
    <property type="component" value="Unassembled WGS sequence"/>
</dbReference>
<evidence type="ECO:0000313" key="1">
    <source>
        <dbReference type="EMBL" id="EXZ30828.1"/>
    </source>
</evidence>
<reference evidence="1 2" key="1">
    <citation type="submission" date="2014-02" db="EMBL/GenBank/DDBJ databases">
        <authorList>
            <person name="Sears C."/>
            <person name="Carroll K."/>
            <person name="Sack B.R."/>
            <person name="Qadri F."/>
            <person name="Myers L.L."/>
            <person name="Chung G.-T."/>
            <person name="Escheverria P."/>
            <person name="Fraser C.M."/>
            <person name="Sadzewicz L."/>
            <person name="Shefchek K.A."/>
            <person name="Tallon L."/>
            <person name="Das S.P."/>
            <person name="Daugherty S."/>
            <person name="Mongodin E.F."/>
        </authorList>
    </citation>
    <scope>NUCLEOTIDE SEQUENCE [LARGE SCALE GENOMIC DNA]</scope>
    <source>
        <strain evidence="1 2">S36L11</strain>
    </source>
</reference>
<accession>A0A015XGM5</accession>
<comment type="caution">
    <text evidence="1">The sequence shown here is derived from an EMBL/GenBank/DDBJ whole genome shotgun (WGS) entry which is preliminary data.</text>
</comment>
<sequence>MKYVIVTVEWCLNHGVVVPAQARRSVDGLKVILHEDYIDPVLREEDDMTAYRHDSSELRNILSGPEWTVPQEGVL</sequence>
<dbReference type="PATRIC" id="fig|1339327.3.peg.600"/>
<dbReference type="EMBL" id="JGDJ01000116">
    <property type="protein sequence ID" value="EXZ30828.1"/>
    <property type="molecule type" value="Genomic_DNA"/>
</dbReference>
<evidence type="ECO:0000313" key="2">
    <source>
        <dbReference type="Proteomes" id="UP000022082"/>
    </source>
</evidence>
<name>A0A015XGM5_BACFG</name>
<gene>
    <name evidence="1" type="ORF">M136_5386</name>
</gene>
<dbReference type="RefSeq" id="WP_032558118.1">
    <property type="nucleotide sequence ID" value="NZ_JGDJ01000116.1"/>
</dbReference>